<name>A0A7W9VV53_9HYPH</name>
<dbReference type="Proteomes" id="UP000533306">
    <property type="component" value="Unassembled WGS sequence"/>
</dbReference>
<gene>
    <name evidence="1" type="ORF">HNR59_002863</name>
</gene>
<proteinExistence type="predicted"/>
<dbReference type="AlphaFoldDB" id="A0A7W9VV53"/>
<comment type="caution">
    <text evidence="1">The sequence shown here is derived from an EMBL/GenBank/DDBJ whole genome shotgun (WGS) entry which is preliminary data.</text>
</comment>
<reference evidence="1 2" key="1">
    <citation type="submission" date="2020-08" db="EMBL/GenBank/DDBJ databases">
        <title>Genomic Encyclopedia of Type Strains, Phase IV (KMG-IV): sequencing the most valuable type-strain genomes for metagenomic binning, comparative biology and taxonomic classification.</title>
        <authorList>
            <person name="Goeker M."/>
        </authorList>
    </citation>
    <scope>NUCLEOTIDE SEQUENCE [LARGE SCALE GENOMIC DNA]</scope>
    <source>
        <strain evidence="1 2">DSM 11099</strain>
    </source>
</reference>
<dbReference type="EMBL" id="JACHEU010000002">
    <property type="protein sequence ID" value="MBB6013474.1"/>
    <property type="molecule type" value="Genomic_DNA"/>
</dbReference>
<keyword evidence="2" id="KW-1185">Reference proteome</keyword>
<dbReference type="RefSeq" id="WP_183831681.1">
    <property type="nucleotide sequence ID" value="NZ_JACHEU010000002.1"/>
</dbReference>
<sequence>MSDPFYRPFETIQWAREAINEFESTLREFFDSKPYGEVTDLDAETGDSVLKFKLIRDLPTGLARKATEALNNIRHSFDQGLYAGCVAVKRRPKKDIHFPWSTTPSDLEGKLSRHNDVIPSEFWDIIRGEHPYPASERYPGGDDIIRELAKIANGKHTIGLKVVGMVSGVRYPDARSGPLGGGPFSLPFPQWNSEKNELIIARYQGDWRFKNNYEIAFQVALDEAGPLRNVPVTAAFHAFAEKSEQFTKALKIKAIELQGDSSE</sequence>
<organism evidence="1 2">
    <name type="scientific">Aquamicrobium lusatiense</name>
    <dbReference type="NCBI Taxonomy" id="89772"/>
    <lineage>
        <taxon>Bacteria</taxon>
        <taxon>Pseudomonadati</taxon>
        <taxon>Pseudomonadota</taxon>
        <taxon>Alphaproteobacteria</taxon>
        <taxon>Hyphomicrobiales</taxon>
        <taxon>Phyllobacteriaceae</taxon>
        <taxon>Aquamicrobium</taxon>
    </lineage>
</organism>
<evidence type="ECO:0000313" key="2">
    <source>
        <dbReference type="Proteomes" id="UP000533306"/>
    </source>
</evidence>
<accession>A0A7W9VV53</accession>
<evidence type="ECO:0000313" key="1">
    <source>
        <dbReference type="EMBL" id="MBB6013474.1"/>
    </source>
</evidence>
<protein>
    <submittedName>
        <fullName evidence="1">Uncharacterized protein</fullName>
    </submittedName>
</protein>